<evidence type="ECO:0000313" key="2">
    <source>
        <dbReference type="Proteomes" id="UP000503222"/>
    </source>
</evidence>
<keyword evidence="2" id="KW-1185">Reference proteome</keyword>
<dbReference type="AlphaFoldDB" id="A0A6G7YM20"/>
<sequence length="344" mass="36467">MFPLTSRTLAQGTVVSFAIFGGSPGSSGLTNRTAFAAAVALLSRRGGGTLRVEPGIYPFSGEALLSGRNVTVVANGARFEGPSCRLTLSAQSSAISIVGLSLIDTSGDKETYLLNVLGSACRFQDVHLEKRPAAGGYIAYCRENTIDNLFENLSFAGSNGVFLGGRDHRIIGGWARSAGGDDCWVLKSTIYPCSNIRISGFRAQGFAALVSIGSEVGRRAGVTPLGPTLVRDVLVENCQASECSYFAYIKPGGVGAGRAAYDWQDGVVEDVTIRNCQCDDANGTRFRDGVYVSPGRGATVRRLVIDNLQIRARANSPPCRLLPEFICTSSRSPRTMGAARSSRM</sequence>
<evidence type="ECO:0008006" key="3">
    <source>
        <dbReference type="Google" id="ProtNLM"/>
    </source>
</evidence>
<protein>
    <recommendedName>
        <fullName evidence="3">Right handed beta helix domain-containing protein</fullName>
    </recommendedName>
</protein>
<dbReference type="Proteomes" id="UP000503222">
    <property type="component" value="Chromosome"/>
</dbReference>
<dbReference type="InterPro" id="IPR011050">
    <property type="entry name" value="Pectin_lyase_fold/virulence"/>
</dbReference>
<dbReference type="SUPFAM" id="SSF51126">
    <property type="entry name" value="Pectin lyase-like"/>
    <property type="match status" value="1"/>
</dbReference>
<dbReference type="InterPro" id="IPR012334">
    <property type="entry name" value="Pectin_lyas_fold"/>
</dbReference>
<dbReference type="KEGG" id="spii:G7077_01450"/>
<dbReference type="Gene3D" id="2.160.20.10">
    <property type="entry name" value="Single-stranded right-handed beta-helix, Pectin lyase-like"/>
    <property type="match status" value="1"/>
</dbReference>
<dbReference type="EMBL" id="CP049869">
    <property type="protein sequence ID" value="QIK77777.1"/>
    <property type="molecule type" value="Genomic_DNA"/>
</dbReference>
<evidence type="ECO:0000313" key="1">
    <source>
        <dbReference type="EMBL" id="QIK77777.1"/>
    </source>
</evidence>
<proteinExistence type="predicted"/>
<organism evidence="1 2">
    <name type="scientific">Sphingomonas piscis</name>
    <dbReference type="NCBI Taxonomy" id="2714943"/>
    <lineage>
        <taxon>Bacteria</taxon>
        <taxon>Pseudomonadati</taxon>
        <taxon>Pseudomonadota</taxon>
        <taxon>Alphaproteobacteria</taxon>
        <taxon>Sphingomonadales</taxon>
        <taxon>Sphingomonadaceae</taxon>
        <taxon>Sphingomonas</taxon>
    </lineage>
</organism>
<dbReference type="RefSeq" id="WP_166410172.1">
    <property type="nucleotide sequence ID" value="NZ_CP049869.1"/>
</dbReference>
<name>A0A6G7YM20_9SPHN</name>
<gene>
    <name evidence="1" type="ORF">G7077_01450</name>
</gene>
<reference evidence="1 2" key="1">
    <citation type="submission" date="2020-03" db="EMBL/GenBank/DDBJ databases">
        <title>Sphingomonas sp. nov., isolated from fish.</title>
        <authorList>
            <person name="Hyun D.-W."/>
            <person name="Bae J.-W."/>
        </authorList>
    </citation>
    <scope>NUCLEOTIDE SEQUENCE [LARGE SCALE GENOMIC DNA]</scope>
    <source>
        <strain evidence="1 2">HDW15B</strain>
    </source>
</reference>
<accession>A0A6G7YM20</accession>